<dbReference type="RefSeq" id="WP_022970264.1">
    <property type="nucleotide sequence ID" value="NZ_ATVD01000006.1"/>
</dbReference>
<organism evidence="2 3">
    <name type="scientific">Arenimonas oryziterrae DSM 21050 = YC6267</name>
    <dbReference type="NCBI Taxonomy" id="1121015"/>
    <lineage>
        <taxon>Bacteria</taxon>
        <taxon>Pseudomonadati</taxon>
        <taxon>Pseudomonadota</taxon>
        <taxon>Gammaproteobacteria</taxon>
        <taxon>Lysobacterales</taxon>
        <taxon>Lysobacteraceae</taxon>
        <taxon>Arenimonas</taxon>
    </lineage>
</organism>
<feature type="transmembrane region" description="Helical" evidence="1">
    <location>
        <begin position="339"/>
        <end position="358"/>
    </location>
</feature>
<dbReference type="STRING" id="1121015.GCA_000420545_02659"/>
<keyword evidence="1" id="KW-1133">Transmembrane helix</keyword>
<protein>
    <submittedName>
        <fullName evidence="2">Uncharacterized protein</fullName>
    </submittedName>
</protein>
<dbReference type="PATRIC" id="fig|1121015.4.peg.2088"/>
<feature type="transmembrane region" description="Helical" evidence="1">
    <location>
        <begin position="370"/>
        <end position="388"/>
    </location>
</feature>
<dbReference type="OrthoDB" id="10015003at2"/>
<comment type="caution">
    <text evidence="2">The sequence shown here is derived from an EMBL/GenBank/DDBJ whole genome shotgun (WGS) entry which is preliminary data.</text>
</comment>
<name>A0A091AQX2_9GAMM</name>
<sequence>MTGLDLDALRGRWAASQRKQDEQLTLDVAAVRAALAGRTTAAFRRHSRWLLAGLVAGSACLALLLAFVVSHRHDAVYLLASLPLLALVLAELVVDVRQWRDIAQLDLSAPVLQVRARLDAVRTRRLAMTRWILLTSVGLWLPAIAVTLKGLFGADLLRGLHPSVVWVNLAVGLLFIPIAWAIARWISRRYATRPGYESFLDDAAGRSWSQARHAFDANQRFEDTLEAGGAELALHKTRTHAALPAELASPLRALKRRLQLAVAVFSVLLLANGLFNALHGGDAAVLVPSISLHLVWVINMVAACVHLARVARLDFAASDAVLREQLLALASLRARVGRAMLAASPVLGLLLAQVLVEAVAHTNLLLSVSAWPRGAILVVAVLASAWLIRRAGRDPVGFLPGAVNALSFGAIGRTQALLAKLPD</sequence>
<evidence type="ECO:0000256" key="1">
    <source>
        <dbReference type="SAM" id="Phobius"/>
    </source>
</evidence>
<feature type="transmembrane region" description="Helical" evidence="1">
    <location>
        <begin position="75"/>
        <end position="94"/>
    </location>
</feature>
<keyword evidence="1" id="KW-0472">Membrane</keyword>
<feature type="transmembrane region" description="Helical" evidence="1">
    <location>
        <begin position="258"/>
        <end position="278"/>
    </location>
</feature>
<dbReference type="AlphaFoldDB" id="A0A091AQX2"/>
<accession>A0A091AQX2</accession>
<dbReference type="EMBL" id="AVCI01000009">
    <property type="protein sequence ID" value="KFN42568.1"/>
    <property type="molecule type" value="Genomic_DNA"/>
</dbReference>
<dbReference type="Proteomes" id="UP000029385">
    <property type="component" value="Unassembled WGS sequence"/>
</dbReference>
<feature type="transmembrane region" description="Helical" evidence="1">
    <location>
        <begin position="49"/>
        <end position="69"/>
    </location>
</feature>
<feature type="transmembrane region" description="Helical" evidence="1">
    <location>
        <begin position="131"/>
        <end position="152"/>
    </location>
</feature>
<gene>
    <name evidence="2" type="ORF">N789_13085</name>
</gene>
<feature type="transmembrane region" description="Helical" evidence="1">
    <location>
        <begin position="164"/>
        <end position="183"/>
    </location>
</feature>
<feature type="transmembrane region" description="Helical" evidence="1">
    <location>
        <begin position="290"/>
        <end position="308"/>
    </location>
</feature>
<reference evidence="2 3" key="1">
    <citation type="submission" date="2013-09" db="EMBL/GenBank/DDBJ databases">
        <title>Genome sequencing of Arenimonas oryziterrae.</title>
        <authorList>
            <person name="Chen F."/>
            <person name="Wang G."/>
        </authorList>
    </citation>
    <scope>NUCLEOTIDE SEQUENCE [LARGE SCALE GENOMIC DNA]</scope>
    <source>
        <strain evidence="2 3">YC6267</strain>
    </source>
</reference>
<evidence type="ECO:0000313" key="2">
    <source>
        <dbReference type="EMBL" id="KFN42568.1"/>
    </source>
</evidence>
<keyword evidence="3" id="KW-1185">Reference proteome</keyword>
<keyword evidence="1" id="KW-0812">Transmembrane</keyword>
<proteinExistence type="predicted"/>
<evidence type="ECO:0000313" key="3">
    <source>
        <dbReference type="Proteomes" id="UP000029385"/>
    </source>
</evidence>